<evidence type="ECO:0000313" key="2">
    <source>
        <dbReference type="EMBL" id="WCT74162.1"/>
    </source>
</evidence>
<dbReference type="InterPro" id="IPR004045">
    <property type="entry name" value="Glutathione_S-Trfase_N"/>
</dbReference>
<dbReference type="EMBL" id="CP117411">
    <property type="protein sequence ID" value="WCT74162.1"/>
    <property type="molecule type" value="Genomic_DNA"/>
</dbReference>
<dbReference type="SUPFAM" id="SSF52833">
    <property type="entry name" value="Thioredoxin-like"/>
    <property type="match status" value="1"/>
</dbReference>
<keyword evidence="3" id="KW-1185">Reference proteome</keyword>
<dbReference type="Proteomes" id="UP001220395">
    <property type="component" value="Chromosome"/>
</dbReference>
<dbReference type="InterPro" id="IPR036249">
    <property type="entry name" value="Thioredoxin-like_sf"/>
</dbReference>
<proteinExistence type="predicted"/>
<gene>
    <name evidence="2" type="ORF">PQ455_02710</name>
</gene>
<feature type="domain" description="GST N-terminal" evidence="1">
    <location>
        <begin position="1"/>
        <end position="66"/>
    </location>
</feature>
<evidence type="ECO:0000259" key="1">
    <source>
        <dbReference type="PROSITE" id="PS50404"/>
    </source>
</evidence>
<reference evidence="2 3" key="1">
    <citation type="submission" date="2023-02" db="EMBL/GenBank/DDBJ databases">
        <title>Genome sequence of Sphingomonas naphthae.</title>
        <authorList>
            <person name="Kim S."/>
            <person name="Heo J."/>
            <person name="Kwon S.-W."/>
        </authorList>
    </citation>
    <scope>NUCLEOTIDE SEQUENCE [LARGE SCALE GENOMIC DNA]</scope>
    <source>
        <strain evidence="2 3">KACC 18716</strain>
    </source>
</reference>
<name>A0ABY7TLP3_9SPHN</name>
<sequence length="66" mass="7368">MSLTLYCSPTSPFARKVRIALIELGLHDRVEEIVVNPFVWREGRAPLAEWYAIVSQRPSSVATAPA</sequence>
<dbReference type="RefSeq" id="WP_273688983.1">
    <property type="nucleotide sequence ID" value="NZ_CP117411.1"/>
</dbReference>
<dbReference type="PROSITE" id="PS50404">
    <property type="entry name" value="GST_NTER"/>
    <property type="match status" value="1"/>
</dbReference>
<accession>A0ABY7TLP3</accession>
<evidence type="ECO:0000313" key="3">
    <source>
        <dbReference type="Proteomes" id="UP001220395"/>
    </source>
</evidence>
<dbReference type="Pfam" id="PF13417">
    <property type="entry name" value="GST_N_3"/>
    <property type="match status" value="1"/>
</dbReference>
<protein>
    <submittedName>
        <fullName evidence="2">Glutathione S-transferase N-terminal domain-containing protein</fullName>
    </submittedName>
</protein>
<dbReference type="Gene3D" id="3.40.30.10">
    <property type="entry name" value="Glutaredoxin"/>
    <property type="match status" value="1"/>
</dbReference>
<organism evidence="2 3">
    <name type="scientific">Sphingomonas naphthae</name>
    <dbReference type="NCBI Taxonomy" id="1813468"/>
    <lineage>
        <taxon>Bacteria</taxon>
        <taxon>Pseudomonadati</taxon>
        <taxon>Pseudomonadota</taxon>
        <taxon>Alphaproteobacteria</taxon>
        <taxon>Sphingomonadales</taxon>
        <taxon>Sphingomonadaceae</taxon>
        <taxon>Sphingomonas</taxon>
    </lineage>
</organism>